<dbReference type="InterPro" id="IPR013815">
    <property type="entry name" value="ATP_grasp_subdomain_1"/>
</dbReference>
<dbReference type="PANTHER" id="PTHR22931">
    <property type="entry name" value="PHOSPHOENOLPYRUVATE DIKINASE-RELATED"/>
    <property type="match status" value="1"/>
</dbReference>
<evidence type="ECO:0000313" key="3">
    <source>
        <dbReference type="EMBL" id="SBS79108.1"/>
    </source>
</evidence>
<dbReference type="InterPro" id="IPR008279">
    <property type="entry name" value="PEP-util_enz_mobile_dom"/>
</dbReference>
<gene>
    <name evidence="3" type="primary">ppdK</name>
    <name evidence="3" type="ORF">MHPYR_70029</name>
</gene>
<dbReference type="InterPro" id="IPR036637">
    <property type="entry name" value="Phosphohistidine_dom_sf"/>
</dbReference>
<organism evidence="3">
    <name type="scientific">uncultured Mycobacterium sp</name>
    <dbReference type="NCBI Taxonomy" id="171292"/>
    <lineage>
        <taxon>Bacteria</taxon>
        <taxon>Bacillati</taxon>
        <taxon>Actinomycetota</taxon>
        <taxon>Actinomycetes</taxon>
        <taxon>Mycobacteriales</taxon>
        <taxon>Mycobacteriaceae</taxon>
        <taxon>Mycobacterium</taxon>
        <taxon>environmental samples</taxon>
    </lineage>
</organism>
<accession>A0A1Y5PT81</accession>
<dbReference type="InterPro" id="IPR010121">
    <property type="entry name" value="Pyruvate_phosphate_dikinase"/>
</dbReference>
<evidence type="ECO:0000259" key="1">
    <source>
        <dbReference type="Pfam" id="PF00391"/>
    </source>
</evidence>
<evidence type="ECO:0000259" key="2">
    <source>
        <dbReference type="Pfam" id="PF01326"/>
    </source>
</evidence>
<dbReference type="InterPro" id="IPR002192">
    <property type="entry name" value="PPDK_AMP/ATP-bd"/>
</dbReference>
<dbReference type="AlphaFoldDB" id="A0A1Y5PT81"/>
<dbReference type="GO" id="GO:0050242">
    <property type="term" value="F:pyruvate, phosphate dikinase activity"/>
    <property type="evidence" value="ECO:0007669"/>
    <property type="project" value="InterPro"/>
</dbReference>
<dbReference type="EMBL" id="FLQS01000067">
    <property type="protein sequence ID" value="SBS79108.1"/>
    <property type="molecule type" value="Genomic_DNA"/>
</dbReference>
<dbReference type="SUPFAM" id="SSF52009">
    <property type="entry name" value="Phosphohistidine domain"/>
    <property type="match status" value="1"/>
</dbReference>
<feature type="domain" description="Pyruvate phosphate dikinase AMP/ATP-binding" evidence="2">
    <location>
        <begin position="37"/>
        <end position="87"/>
    </location>
</feature>
<dbReference type="NCBIfam" id="NF004531">
    <property type="entry name" value="PRK05878.1"/>
    <property type="match status" value="1"/>
</dbReference>
<dbReference type="GO" id="GO:0005524">
    <property type="term" value="F:ATP binding"/>
    <property type="evidence" value="ECO:0007669"/>
    <property type="project" value="InterPro"/>
</dbReference>
<dbReference type="Gene3D" id="3.30.470.20">
    <property type="entry name" value="ATP-grasp fold, B domain"/>
    <property type="match status" value="1"/>
</dbReference>
<dbReference type="SUPFAM" id="SSF56059">
    <property type="entry name" value="Glutathione synthetase ATP-binding domain-like"/>
    <property type="match status" value="1"/>
</dbReference>
<dbReference type="Gene3D" id="3.30.1490.20">
    <property type="entry name" value="ATP-grasp fold, A domain"/>
    <property type="match status" value="1"/>
</dbReference>
<feature type="domain" description="PEP-utilising enzyme mobile" evidence="1">
    <location>
        <begin position="396"/>
        <end position="465"/>
    </location>
</feature>
<dbReference type="Pfam" id="PF01326">
    <property type="entry name" value="PPDK_N"/>
    <property type="match status" value="2"/>
</dbReference>
<sequence>MASSSSAVGTEAVPADVLTEGQLVVRIDGSCVYPRMMVGGKAHGLSKMRAAGLPTPPAFTVTVDACRQYFESPGDLMERVWPQILDGLSWLEAESGHTFGRGPLPLLVSVRSGAPASMPGMMDTVLNLGINDEVEPILGDVCGAPFARDVHRRFRDLFRQVVTPTDNEVPADPLDQLRAAVTAVFDSWNSARAVSYRRHHGLEGKMAGTAVTVQAMVFGNLDAQSGTGVLFSRNPLTGDRQPFGEWLPRGQGEDVVSGKFDPLPLSNLADQHPGLHRELLEAAVWLEGDAADVQDIEFTVEAGKLYLLQTRAAKRSAAAAVAFAVALQREGLISADEALARITPAQLDVLLTPVIDPSVLSSADVVASGLPACPGVGAGRVVGDSDSAEDAADDGEDVVLARETTSPDDVGGMIAARAVITEQGGATSHAAVVSRELHTPCVVGCGRGSLRNLIGTEVTVDGATGTVYAGRLALTQPSEDADPDMAMLLSWARDRSPVRIVDATSSSDPDAQVVDHRDSAGILAAIARGSATLRAAHPLPVLLTILESTRGSNKRA</sequence>
<dbReference type="Gene3D" id="1.10.189.10">
    <property type="entry name" value="Pyruvate Phosphate Dikinase, domain 2"/>
    <property type="match status" value="1"/>
</dbReference>
<proteinExistence type="predicted"/>
<dbReference type="InterPro" id="IPR018274">
    <property type="entry name" value="PEP_util_AS"/>
</dbReference>
<dbReference type="Pfam" id="PF00391">
    <property type="entry name" value="PEP-utilizers"/>
    <property type="match status" value="1"/>
</dbReference>
<reference evidence="3" key="1">
    <citation type="submission" date="2016-03" db="EMBL/GenBank/DDBJ databases">
        <authorList>
            <person name="Ploux O."/>
        </authorList>
    </citation>
    <scope>NUCLEOTIDE SEQUENCE</scope>
    <source>
        <strain evidence="3">UC10</strain>
    </source>
</reference>
<keyword evidence="3" id="KW-0418">Kinase</keyword>
<keyword evidence="3" id="KW-0670">Pyruvate</keyword>
<dbReference type="PANTHER" id="PTHR22931:SF9">
    <property type="entry name" value="PYRUVATE, PHOSPHATE DIKINASE 1, CHLOROPLASTIC"/>
    <property type="match status" value="1"/>
</dbReference>
<dbReference type="PROSITE" id="PS00370">
    <property type="entry name" value="PEP_ENZYMES_PHOS_SITE"/>
    <property type="match status" value="1"/>
</dbReference>
<keyword evidence="3" id="KW-0808">Transferase</keyword>
<dbReference type="Gene3D" id="3.50.30.10">
    <property type="entry name" value="Phosphohistidine domain"/>
    <property type="match status" value="1"/>
</dbReference>
<protein>
    <submittedName>
        <fullName evidence="3">Pyruvate phosphate dikinase PpdK</fullName>
    </submittedName>
</protein>
<feature type="domain" description="Pyruvate phosphate dikinase AMP/ATP-binding" evidence="2">
    <location>
        <begin position="96"/>
        <end position="262"/>
    </location>
</feature>
<dbReference type="GO" id="GO:0016301">
    <property type="term" value="F:kinase activity"/>
    <property type="evidence" value="ECO:0007669"/>
    <property type="project" value="UniProtKB-KW"/>
</dbReference>
<name>A0A1Y5PT81_9MYCO</name>